<dbReference type="SMART" id="SM00091">
    <property type="entry name" value="PAS"/>
    <property type="match status" value="8"/>
</dbReference>
<feature type="domain" description="PAC" evidence="10">
    <location>
        <begin position="509"/>
        <end position="562"/>
    </location>
</feature>
<dbReference type="Pfam" id="PF02518">
    <property type="entry name" value="HATPase_c"/>
    <property type="match status" value="1"/>
</dbReference>
<dbReference type="NCBIfam" id="TIGR00229">
    <property type="entry name" value="sensory_box"/>
    <property type="match status" value="7"/>
</dbReference>
<keyword evidence="7" id="KW-0175">Coiled coil</keyword>
<dbReference type="Pfam" id="PF13188">
    <property type="entry name" value="PAS_8"/>
    <property type="match status" value="1"/>
</dbReference>
<feature type="domain" description="PAS" evidence="9">
    <location>
        <begin position="431"/>
        <end position="505"/>
    </location>
</feature>
<evidence type="ECO:0000256" key="2">
    <source>
        <dbReference type="ARBA" id="ARBA00012438"/>
    </source>
</evidence>
<dbReference type="InterPro" id="IPR029016">
    <property type="entry name" value="GAF-like_dom_sf"/>
</dbReference>
<dbReference type="InterPro" id="IPR013656">
    <property type="entry name" value="PAS_4"/>
</dbReference>
<dbReference type="InterPro" id="IPR003661">
    <property type="entry name" value="HisK_dim/P_dom"/>
</dbReference>
<comment type="catalytic activity">
    <reaction evidence="1">
        <text>ATP + protein L-histidine = ADP + protein N-phospho-L-histidine.</text>
        <dbReference type="EC" id="2.7.13.3"/>
    </reaction>
</comment>
<dbReference type="SMART" id="SM00065">
    <property type="entry name" value="GAF"/>
    <property type="match status" value="1"/>
</dbReference>
<feature type="domain" description="PAS" evidence="9">
    <location>
        <begin position="305"/>
        <end position="375"/>
    </location>
</feature>
<dbReference type="Proteomes" id="UP001525961">
    <property type="component" value="Unassembled WGS sequence"/>
</dbReference>
<feature type="domain" description="PAC" evidence="10">
    <location>
        <begin position="253"/>
        <end position="304"/>
    </location>
</feature>
<dbReference type="EMBL" id="JAMXFA010000004">
    <property type="protein sequence ID" value="MCT7976984.1"/>
    <property type="molecule type" value="Genomic_DNA"/>
</dbReference>
<dbReference type="CDD" id="cd00130">
    <property type="entry name" value="PAS"/>
    <property type="match status" value="8"/>
</dbReference>
<feature type="coiled-coil region" evidence="7">
    <location>
        <begin position="1228"/>
        <end position="1258"/>
    </location>
</feature>
<evidence type="ECO:0000256" key="1">
    <source>
        <dbReference type="ARBA" id="ARBA00000085"/>
    </source>
</evidence>
<dbReference type="InterPro" id="IPR036097">
    <property type="entry name" value="HisK_dim/P_sf"/>
</dbReference>
<dbReference type="SUPFAM" id="SSF47384">
    <property type="entry name" value="Homodimeric domain of signal transducing histidine kinase"/>
    <property type="match status" value="1"/>
</dbReference>
<dbReference type="InterPro" id="IPR005467">
    <property type="entry name" value="His_kinase_dom"/>
</dbReference>
<reference evidence="11 12" key="1">
    <citation type="journal article" date="2022" name="Front. Microbiol.">
        <title>High genomic differentiation and limited gene flow indicate recent cryptic speciation within the genus Laspinema (cyanobacteria).</title>
        <authorList>
            <person name="Stanojkovic A."/>
            <person name="Skoupy S."/>
            <person name="Skaloud P."/>
            <person name="Dvorak P."/>
        </authorList>
    </citation>
    <scope>NUCLEOTIDE SEQUENCE [LARGE SCALE GENOMIC DNA]</scope>
    <source>
        <strain evidence="11 12">D3b</strain>
    </source>
</reference>
<dbReference type="Pfam" id="PF08447">
    <property type="entry name" value="PAS_3"/>
    <property type="match status" value="4"/>
</dbReference>
<dbReference type="PANTHER" id="PTHR43304:SF1">
    <property type="entry name" value="PAC DOMAIN-CONTAINING PROTEIN"/>
    <property type="match status" value="1"/>
</dbReference>
<accession>A0ABT2N2R6</accession>
<dbReference type="InterPro" id="IPR003594">
    <property type="entry name" value="HATPase_dom"/>
</dbReference>
<proteinExistence type="predicted"/>
<dbReference type="InterPro" id="IPR004358">
    <property type="entry name" value="Sig_transdc_His_kin-like_C"/>
</dbReference>
<dbReference type="SUPFAM" id="SSF55874">
    <property type="entry name" value="ATPase domain of HSP90 chaperone/DNA topoisomerase II/histidine kinase"/>
    <property type="match status" value="1"/>
</dbReference>
<evidence type="ECO:0000259" key="9">
    <source>
        <dbReference type="PROSITE" id="PS50112"/>
    </source>
</evidence>
<dbReference type="PROSITE" id="PS50109">
    <property type="entry name" value="HIS_KIN"/>
    <property type="match status" value="1"/>
</dbReference>
<evidence type="ECO:0000256" key="7">
    <source>
        <dbReference type="SAM" id="Coils"/>
    </source>
</evidence>
<keyword evidence="3" id="KW-0597">Phosphoprotein</keyword>
<dbReference type="Gene3D" id="3.30.450.40">
    <property type="match status" value="1"/>
</dbReference>
<dbReference type="PRINTS" id="PR00344">
    <property type="entry name" value="BCTRLSENSOR"/>
</dbReference>
<dbReference type="InterPro" id="IPR013655">
    <property type="entry name" value="PAS_fold_3"/>
</dbReference>
<feature type="domain" description="PAS" evidence="9">
    <location>
        <begin position="818"/>
        <end position="860"/>
    </location>
</feature>
<keyword evidence="6" id="KW-0902">Two-component regulatory system</keyword>
<gene>
    <name evidence="11" type="ORF">NG792_04475</name>
</gene>
<dbReference type="SUPFAM" id="SSF55781">
    <property type="entry name" value="GAF domain-like"/>
    <property type="match status" value="1"/>
</dbReference>
<evidence type="ECO:0000256" key="4">
    <source>
        <dbReference type="ARBA" id="ARBA00022679"/>
    </source>
</evidence>
<dbReference type="Gene3D" id="1.10.287.130">
    <property type="match status" value="1"/>
</dbReference>
<feature type="domain" description="PAC" evidence="10">
    <location>
        <begin position="378"/>
        <end position="430"/>
    </location>
</feature>
<feature type="domain" description="PAC" evidence="10">
    <location>
        <begin position="761"/>
        <end position="817"/>
    </location>
</feature>
<dbReference type="PANTHER" id="PTHR43304">
    <property type="entry name" value="PHYTOCHROME-LIKE PROTEIN CPH1"/>
    <property type="match status" value="1"/>
</dbReference>
<dbReference type="EC" id="2.7.13.3" evidence="2"/>
<feature type="domain" description="PAS" evidence="9">
    <location>
        <begin position="32"/>
        <end position="85"/>
    </location>
</feature>
<comment type="caution">
    <text evidence="11">The sequence shown here is derived from an EMBL/GenBank/DDBJ whole genome shotgun (WGS) entry which is preliminary data.</text>
</comment>
<dbReference type="InterPro" id="IPR036890">
    <property type="entry name" value="HATPase_C_sf"/>
</dbReference>
<dbReference type="Pfam" id="PF13426">
    <property type="entry name" value="PAS_9"/>
    <property type="match status" value="1"/>
</dbReference>
<protein>
    <recommendedName>
        <fullName evidence="2">histidine kinase</fullName>
        <ecNumber evidence="2">2.7.13.3</ecNumber>
    </recommendedName>
</protein>
<evidence type="ECO:0000256" key="5">
    <source>
        <dbReference type="ARBA" id="ARBA00022777"/>
    </source>
</evidence>
<keyword evidence="4" id="KW-0808">Transferase</keyword>
<dbReference type="Gene3D" id="2.10.70.100">
    <property type="match status" value="1"/>
</dbReference>
<feature type="domain" description="PAC" evidence="10">
    <location>
        <begin position="891"/>
        <end position="942"/>
    </location>
</feature>
<name>A0ABT2N2R6_9CYAN</name>
<sequence length="1524" mass="174947">MILPRQIEFHPPTQSDRQEVDSGSIPPFLLQDNQPFQALFAAAVDAMMIIDDRGYYLDLNRAACSLLGLLPQNLRGCTLRDFTAPGFDFDQSWQTWLAQGEMCGKVRLIRPDREVREVEYVAKANFWRDYHLLIFGDVTDLNRAPDPVPHLIPNPPISPSTPESHLTPLQQSEEEYRFQQLTRHLPGVIYQFRLLPDGQSYFPYASDGLRAIYGVAPEAVREDSALVFKSVHHEDLPRVTQTILESGKQLTPWHCEYRICHPDGRLIWVLAHSTPQAEPDGGITWYGYVRDITDQKAREKALQISESKFRNLIDNLNDMVFIIEPDGTFSYVSPTFESIMGYRSFDLLHRSFAELVYSEDLAFCIDAFERSLQKQKVRGLEYRVLHKNGHYYWHSTNVSALLDDQGQVIAALGIARYIHDQKQAEIAVRESHIRLQLALDTTGTGTWDWNMQTNDMVFSNNQWKKFLGYDADEMVDQQELTWGNRVHPEDKAQMYQELEKHIQSETEIYENEHRIRCKDGSYKWNLVIGKIVEWDEENNPVRFIGLHSDVTDRKANELALVELTEQLQKAQQVAHLGNWSIDATTQKLTWSEEVFRTFGMNPDQPEPSWTEHLEQIHPDDRAFLQGRVMEAQEGIPQNFDIRILRPDGEVRYINVRAELEFRKNQVVRMFGTTMDITERARTENELDQSRELLRTILDALPQSVVWKDRHSVVLGCNQAFVNAFRGSSPEEFVGKTDDDFCLSPEEAIHYKNCDREVMMSDRPLLKLIETVQNPDGSRNWVETTKIPLHDRTGLVMGIVAIFEDITDRIQAESALRTSEEKLRSLFELCPLGIILNDLQGQFIEANAAASNITGYTLAELNQLSYWDLTPEEYNEAEAIQLNLLHTTGRYGPYQKEYIHRQGHRVPVELIGLRIDGSDGEQYIWSVLADITERKAAEKALQDSEAQTRALLEAIPDMMLRYNRDKVFVDYKCSSQMPPLLPPEQFLGKNLYEILPDFLAQPTGQLIEETLRTQQMQLFEYELMIPDGMHNYEARFSVCGEDVLSIIRDITDRKQAEMRLQALLKRTQLLNHISTEIRNSLNLDTILQNAVNAIFAEIEVDICTFVWYHADREPHTIEVVKEQKNEQLTSWIGSYPLDKDTQFIEQIVHEKIYRLDHIANSPEGSLKTFCEAAGIGTYLILPIHTPGRQMGGLEMGRIASDRPWEDDELELLHSIGTQVAIAIYQAQLYQDSQAKSQELQQAYRELQDTQVQLIQAEKMSSLGQLVAGVAHEINNPVSFIYGNLAHASDYTDNLLELIQLYQTSYPNPPEEITEFIEEIELDFLISDLPKIIQSMKNGASRIRDIVQSLRTFSRLDEAEVKAVDIHENLDSTLMILHNRLKGHGRVPEIQVIKHYGNLPWVECYSSLLNQVFMNLLMNAIEAIEEQRNRLPSESASDYVGCITLTTQLVRENRVSIVIQDNGIGMTPWVQERLFNPFFTTKAIGKGTGMGLSTSYQIVTENHQGTLRFSSRENLGTEFAIELPLK</sequence>
<feature type="domain" description="PAC" evidence="10">
    <location>
        <begin position="637"/>
        <end position="688"/>
    </location>
</feature>
<dbReference type="Gene3D" id="3.30.450.20">
    <property type="entry name" value="PAS domain"/>
    <property type="match status" value="8"/>
</dbReference>
<evidence type="ECO:0000259" key="10">
    <source>
        <dbReference type="PROSITE" id="PS50113"/>
    </source>
</evidence>
<dbReference type="InterPro" id="IPR000700">
    <property type="entry name" value="PAS-assoc_C"/>
</dbReference>
<evidence type="ECO:0000313" key="11">
    <source>
        <dbReference type="EMBL" id="MCT7976984.1"/>
    </source>
</evidence>
<evidence type="ECO:0000256" key="6">
    <source>
        <dbReference type="ARBA" id="ARBA00023012"/>
    </source>
</evidence>
<dbReference type="SMART" id="SM00086">
    <property type="entry name" value="PAC"/>
    <property type="match status" value="7"/>
</dbReference>
<dbReference type="InterPro" id="IPR003018">
    <property type="entry name" value="GAF"/>
</dbReference>
<dbReference type="Pfam" id="PF01590">
    <property type="entry name" value="GAF"/>
    <property type="match status" value="1"/>
</dbReference>
<dbReference type="InterPro" id="IPR052162">
    <property type="entry name" value="Sensor_kinase/Photoreceptor"/>
</dbReference>
<dbReference type="SMART" id="SM00387">
    <property type="entry name" value="HATPase_c"/>
    <property type="match status" value="1"/>
</dbReference>
<dbReference type="InterPro" id="IPR000014">
    <property type="entry name" value="PAS"/>
</dbReference>
<dbReference type="SMART" id="SM00388">
    <property type="entry name" value="HisKA"/>
    <property type="match status" value="1"/>
</dbReference>
<keyword evidence="12" id="KW-1185">Reference proteome</keyword>
<evidence type="ECO:0000256" key="3">
    <source>
        <dbReference type="ARBA" id="ARBA00022553"/>
    </source>
</evidence>
<evidence type="ECO:0000259" key="8">
    <source>
        <dbReference type="PROSITE" id="PS50109"/>
    </source>
</evidence>
<dbReference type="Gene3D" id="3.30.565.10">
    <property type="entry name" value="Histidine kinase-like ATPase, C-terminal domain"/>
    <property type="match status" value="1"/>
</dbReference>
<dbReference type="RefSeq" id="WP_261234688.1">
    <property type="nucleotide sequence ID" value="NZ_JAMXFA010000004.1"/>
</dbReference>
<dbReference type="SUPFAM" id="SSF55785">
    <property type="entry name" value="PYP-like sensor domain (PAS domain)"/>
    <property type="match status" value="8"/>
</dbReference>
<organism evidence="11 12">
    <name type="scientific">Laspinema olomoucense D3b</name>
    <dbReference type="NCBI Taxonomy" id="2953688"/>
    <lineage>
        <taxon>Bacteria</taxon>
        <taxon>Bacillati</taxon>
        <taxon>Cyanobacteriota</taxon>
        <taxon>Cyanophyceae</taxon>
        <taxon>Oscillatoriophycideae</taxon>
        <taxon>Oscillatoriales</taxon>
        <taxon>Laspinemataceae</taxon>
        <taxon>Laspinema</taxon>
        <taxon>Laspinema olomoucense</taxon>
    </lineage>
</organism>
<dbReference type="PROSITE" id="PS50112">
    <property type="entry name" value="PAS"/>
    <property type="match status" value="4"/>
</dbReference>
<dbReference type="PROSITE" id="PS50113">
    <property type="entry name" value="PAC"/>
    <property type="match status" value="6"/>
</dbReference>
<keyword evidence="5" id="KW-0418">Kinase</keyword>
<dbReference type="Pfam" id="PF00512">
    <property type="entry name" value="HisKA"/>
    <property type="match status" value="1"/>
</dbReference>
<dbReference type="InterPro" id="IPR035965">
    <property type="entry name" value="PAS-like_dom_sf"/>
</dbReference>
<dbReference type="Pfam" id="PF08448">
    <property type="entry name" value="PAS_4"/>
    <property type="match status" value="2"/>
</dbReference>
<feature type="domain" description="Histidine kinase" evidence="8">
    <location>
        <begin position="1267"/>
        <end position="1524"/>
    </location>
</feature>
<dbReference type="CDD" id="cd00082">
    <property type="entry name" value="HisKA"/>
    <property type="match status" value="1"/>
</dbReference>
<evidence type="ECO:0000313" key="12">
    <source>
        <dbReference type="Proteomes" id="UP001525961"/>
    </source>
</evidence>
<dbReference type="InterPro" id="IPR001610">
    <property type="entry name" value="PAC"/>
</dbReference>